<dbReference type="EMBL" id="JAGYPM010000002">
    <property type="protein sequence ID" value="MBS4190618.1"/>
    <property type="molecule type" value="Genomic_DNA"/>
</dbReference>
<sequence length="197" mass="22895">MGDKKIYLIFTDTGTLFTKLIKLYTKKAMNHVSISFDDQLNEIFSFGRKKRYNPFIGGFVREKIAAGLFKKAKCEIYSIAISESEYEQMQVKVRQIEAKKDFYKYNLLGIFAIILNYNLKRENAYFCSQFVATILNEKKELLCKSPSLCTPQDLMGIYGLQFIYKGDIILFPLHANKEIDSELTFSNYFMCNTVDFS</sequence>
<organism evidence="1 2">
    <name type="scientific">Cytobacillus citreus</name>
    <dbReference type="NCBI Taxonomy" id="2833586"/>
    <lineage>
        <taxon>Bacteria</taxon>
        <taxon>Bacillati</taxon>
        <taxon>Bacillota</taxon>
        <taxon>Bacilli</taxon>
        <taxon>Bacillales</taxon>
        <taxon>Bacillaceae</taxon>
        <taxon>Cytobacillus</taxon>
    </lineage>
</organism>
<dbReference type="Proteomes" id="UP000681027">
    <property type="component" value="Unassembled WGS sequence"/>
</dbReference>
<comment type="caution">
    <text evidence="1">The sequence shown here is derived from an EMBL/GenBank/DDBJ whole genome shotgun (WGS) entry which is preliminary data.</text>
</comment>
<name>A0ABS5NS36_9BACI</name>
<dbReference type="Gene3D" id="3.90.1720.10">
    <property type="entry name" value="endopeptidase domain like (from Nostoc punctiforme)"/>
    <property type="match status" value="1"/>
</dbReference>
<gene>
    <name evidence="1" type="ORF">KHA94_10530</name>
</gene>
<evidence type="ECO:0008006" key="3">
    <source>
        <dbReference type="Google" id="ProtNLM"/>
    </source>
</evidence>
<evidence type="ECO:0000313" key="2">
    <source>
        <dbReference type="Proteomes" id="UP000681027"/>
    </source>
</evidence>
<protein>
    <recommendedName>
        <fullName evidence="3">Permuted papain-like amidase YaeF/Yiix C92 family enzyme</fullName>
    </recommendedName>
</protein>
<proteinExistence type="predicted"/>
<dbReference type="RefSeq" id="WP_213102047.1">
    <property type="nucleotide sequence ID" value="NZ_JAGYPM010000002.1"/>
</dbReference>
<keyword evidence="2" id="KW-1185">Reference proteome</keyword>
<accession>A0ABS5NS36</accession>
<evidence type="ECO:0000313" key="1">
    <source>
        <dbReference type="EMBL" id="MBS4190618.1"/>
    </source>
</evidence>
<reference evidence="1 2" key="1">
    <citation type="submission" date="2021-05" db="EMBL/GenBank/DDBJ databases">
        <title>Novel Bacillus species.</title>
        <authorList>
            <person name="Liu G."/>
        </authorList>
    </citation>
    <scope>NUCLEOTIDE SEQUENCE [LARGE SCALE GENOMIC DNA]</scope>
    <source>
        <strain evidence="1 2">FJAT-49705</strain>
    </source>
</reference>